<dbReference type="Pfam" id="PF22942">
    <property type="entry name" value="DUF7025"/>
    <property type="match status" value="1"/>
</dbReference>
<keyword evidence="4" id="KW-1185">Reference proteome</keyword>
<reference evidence="3" key="1">
    <citation type="submission" date="2022-10" db="EMBL/GenBank/DDBJ databases">
        <title>Tapping the CABI collections for fungal endophytes: first genome assemblies for Collariella, Neodidymelliopsis, Ascochyta clinopodiicola, Didymella pomorum, Didymosphaeria variabile, Neocosmospora piperis and Neocucurbitaria cava.</title>
        <authorList>
            <person name="Hill R."/>
        </authorList>
    </citation>
    <scope>NUCLEOTIDE SEQUENCE</scope>
    <source>
        <strain evidence="3">IMI 356815</strain>
    </source>
</reference>
<dbReference type="AlphaFoldDB" id="A0A9W8XMH0"/>
<name>A0A9W8XMH0_9PLEO</name>
<comment type="caution">
    <text evidence="3">The sequence shown here is derived from an EMBL/GenBank/DDBJ whole genome shotgun (WGS) entry which is preliminary data.</text>
</comment>
<protein>
    <recommendedName>
        <fullName evidence="2">DUF7025 domain-containing protein</fullName>
    </recommendedName>
</protein>
<evidence type="ECO:0000259" key="2">
    <source>
        <dbReference type="Pfam" id="PF22942"/>
    </source>
</evidence>
<dbReference type="Proteomes" id="UP001140513">
    <property type="component" value="Unassembled WGS sequence"/>
</dbReference>
<dbReference type="PANTHER" id="PTHR46411">
    <property type="entry name" value="FAMILY ATPASE, PUTATIVE-RELATED"/>
    <property type="match status" value="1"/>
</dbReference>
<dbReference type="OrthoDB" id="10042665at2759"/>
<proteinExistence type="predicted"/>
<evidence type="ECO:0000313" key="4">
    <source>
        <dbReference type="Proteomes" id="UP001140513"/>
    </source>
</evidence>
<evidence type="ECO:0000256" key="1">
    <source>
        <dbReference type="SAM" id="MobiDB-lite"/>
    </source>
</evidence>
<dbReference type="PANTHER" id="PTHR46411:SF3">
    <property type="entry name" value="AAA+ ATPASE DOMAIN-CONTAINING PROTEIN"/>
    <property type="match status" value="1"/>
</dbReference>
<gene>
    <name evidence="3" type="ORF">N0V89_004903</name>
</gene>
<accession>A0A9W8XMH0</accession>
<feature type="domain" description="DUF7025" evidence="2">
    <location>
        <begin position="180"/>
        <end position="219"/>
    </location>
</feature>
<dbReference type="InterPro" id="IPR054289">
    <property type="entry name" value="DUF7025"/>
</dbReference>
<evidence type="ECO:0000313" key="3">
    <source>
        <dbReference type="EMBL" id="KAJ4353177.1"/>
    </source>
</evidence>
<dbReference type="GeneID" id="80908433"/>
<feature type="region of interest" description="Disordered" evidence="1">
    <location>
        <begin position="1"/>
        <end position="41"/>
    </location>
</feature>
<dbReference type="EMBL" id="JAPEUX010000004">
    <property type="protein sequence ID" value="KAJ4353177.1"/>
    <property type="molecule type" value="Genomic_DNA"/>
</dbReference>
<feature type="compositionally biased region" description="Basic and acidic residues" evidence="1">
    <location>
        <begin position="21"/>
        <end position="30"/>
    </location>
</feature>
<sequence length="453" mass="51724">MTYPSGDRPTPPDSVPTTTKHSGDDNESIHSEATGPLVGPGMLLDSKDLYRSDPREEWTVCDIGINPSDTDASAKFALIVKRDKIQEDDGSSGLKLYSIKVQSPLIKTALGPVFHNYPGIKTSLKNLTFSAPFREFFYRWQELCQASKLSQHEETQSAHFKLLFDILSVEIKPHIEEVGDLLLNNVINFNYLWAIFEPGMEIYSLVDGKHRLYRLTTCQFVDLDGVNFGYNCTTLTIGEFADVMRIVDLTVLPAYMKPDIDLIRAQLIERGKKFESLNGCHYKAYAGVYTLANISWGRSRRTTLQYGRVIVDDAMYSRYNGGSEKSLQALDKSNFGRLQSSIGSIFDIDDNDFDDTNAPPAYQAMRYAMQQARRREDRARSQANKWVSLYVDNIAEILWNEEAFDRLVLPHDYKRLIRGFVHMQLNSMDEFDDVMKGKGQYDPSFRRLRKSED</sequence>
<organism evidence="3 4">
    <name type="scientific">Didymosphaeria variabile</name>
    <dbReference type="NCBI Taxonomy" id="1932322"/>
    <lineage>
        <taxon>Eukaryota</taxon>
        <taxon>Fungi</taxon>
        <taxon>Dikarya</taxon>
        <taxon>Ascomycota</taxon>
        <taxon>Pezizomycotina</taxon>
        <taxon>Dothideomycetes</taxon>
        <taxon>Pleosporomycetidae</taxon>
        <taxon>Pleosporales</taxon>
        <taxon>Massarineae</taxon>
        <taxon>Didymosphaeriaceae</taxon>
        <taxon>Didymosphaeria</taxon>
    </lineage>
</organism>
<dbReference type="RefSeq" id="XP_056070951.1">
    <property type="nucleotide sequence ID" value="XM_056213684.1"/>
</dbReference>